<dbReference type="Pfam" id="PF00106">
    <property type="entry name" value="adh_short"/>
    <property type="match status" value="1"/>
</dbReference>
<dbReference type="Proteomes" id="UP001597101">
    <property type="component" value="Unassembled WGS sequence"/>
</dbReference>
<name>A0ABW3FBH7_9HYPH</name>
<dbReference type="PRINTS" id="PR00080">
    <property type="entry name" value="SDRFAMILY"/>
</dbReference>
<dbReference type="SUPFAM" id="SSF51735">
    <property type="entry name" value="NAD(P)-binding Rossmann-fold domains"/>
    <property type="match status" value="1"/>
</dbReference>
<dbReference type="InterPro" id="IPR002347">
    <property type="entry name" value="SDR_fam"/>
</dbReference>
<comment type="caution">
    <text evidence="5">The sequence shown here is derived from an EMBL/GenBank/DDBJ whole genome shotgun (WGS) entry which is preliminary data.</text>
</comment>
<evidence type="ECO:0000313" key="6">
    <source>
        <dbReference type="Proteomes" id="UP001597101"/>
    </source>
</evidence>
<dbReference type="Gene3D" id="3.40.50.720">
    <property type="entry name" value="NAD(P)-binding Rossmann-like Domain"/>
    <property type="match status" value="1"/>
</dbReference>
<gene>
    <name evidence="5" type="ORF">ACFQ14_05280</name>
</gene>
<dbReference type="PROSITE" id="PS00061">
    <property type="entry name" value="ADH_SHORT"/>
    <property type="match status" value="1"/>
</dbReference>
<sequence>MAISFENQVVIVTGAGNGLGKSHALEFARLGAKVVVNDFGGARDGTGGSSAAAEAVVAEVEAAGGTAIANGANVVDREQVDAMVKQTLDAYGRIDVLINNAGILRDRSFGKMTGEEWDAVVAVHLTGSANCTLAVWNIMKAQNYGRIVMTTSTSGIYGNFGQANYGAAKTGVWGLMNTLHIEGAKNNIHVNCISPTAATRMTEDVIPPEALSTLDPKWVTPGVLFLASKEAPSRNILLAGAGGYTVAKLMEAEGIFLEENDRTPDAIAARWGEITDMTGAVEHMQGNDHVMKMVQKAMKG</sequence>
<reference evidence="6" key="1">
    <citation type="journal article" date="2019" name="Int. J. Syst. Evol. Microbiol.">
        <title>The Global Catalogue of Microorganisms (GCM) 10K type strain sequencing project: providing services to taxonomists for standard genome sequencing and annotation.</title>
        <authorList>
            <consortium name="The Broad Institute Genomics Platform"/>
            <consortium name="The Broad Institute Genome Sequencing Center for Infectious Disease"/>
            <person name="Wu L."/>
            <person name="Ma J."/>
        </authorList>
    </citation>
    <scope>NUCLEOTIDE SEQUENCE [LARGE SCALE GENOMIC DNA]</scope>
    <source>
        <strain evidence="6">CCUG 60023</strain>
    </source>
</reference>
<dbReference type="EMBL" id="JBHTJV010000003">
    <property type="protein sequence ID" value="MFD0915812.1"/>
    <property type="molecule type" value="Genomic_DNA"/>
</dbReference>
<proteinExistence type="inferred from homology"/>
<protein>
    <submittedName>
        <fullName evidence="5">SDR family NAD(P)-dependent oxidoreductase</fullName>
    </submittedName>
</protein>
<comment type="similarity">
    <text evidence="1 3">Belongs to the short-chain dehydrogenases/reductases (SDR) family.</text>
</comment>
<evidence type="ECO:0000259" key="4">
    <source>
        <dbReference type="SMART" id="SM00822"/>
    </source>
</evidence>
<evidence type="ECO:0000313" key="5">
    <source>
        <dbReference type="EMBL" id="MFD0915812.1"/>
    </source>
</evidence>
<dbReference type="InterPro" id="IPR036291">
    <property type="entry name" value="NAD(P)-bd_dom_sf"/>
</dbReference>
<dbReference type="PRINTS" id="PR00081">
    <property type="entry name" value="GDHRDH"/>
</dbReference>
<keyword evidence="2" id="KW-0560">Oxidoreductase</keyword>
<organism evidence="5 6">
    <name type="scientific">Pseudahrensia aquimaris</name>
    <dbReference type="NCBI Taxonomy" id="744461"/>
    <lineage>
        <taxon>Bacteria</taxon>
        <taxon>Pseudomonadati</taxon>
        <taxon>Pseudomonadota</taxon>
        <taxon>Alphaproteobacteria</taxon>
        <taxon>Hyphomicrobiales</taxon>
        <taxon>Ahrensiaceae</taxon>
        <taxon>Pseudahrensia</taxon>
    </lineage>
</organism>
<dbReference type="InterPro" id="IPR020904">
    <property type="entry name" value="Sc_DH/Rdtase_CS"/>
</dbReference>
<evidence type="ECO:0000256" key="3">
    <source>
        <dbReference type="RuleBase" id="RU000363"/>
    </source>
</evidence>
<dbReference type="InterPro" id="IPR057326">
    <property type="entry name" value="KR_dom"/>
</dbReference>
<dbReference type="SMART" id="SM00822">
    <property type="entry name" value="PKS_KR"/>
    <property type="match status" value="1"/>
</dbReference>
<dbReference type="InterPro" id="IPR051687">
    <property type="entry name" value="Peroxisomal_Beta-Oxidation"/>
</dbReference>
<keyword evidence="6" id="KW-1185">Reference proteome</keyword>
<evidence type="ECO:0000256" key="1">
    <source>
        <dbReference type="ARBA" id="ARBA00006484"/>
    </source>
</evidence>
<dbReference type="PANTHER" id="PTHR45024">
    <property type="entry name" value="DEHYDROGENASES, SHORT CHAIN"/>
    <property type="match status" value="1"/>
</dbReference>
<feature type="domain" description="Ketoreductase" evidence="4">
    <location>
        <begin position="8"/>
        <end position="196"/>
    </location>
</feature>
<evidence type="ECO:0000256" key="2">
    <source>
        <dbReference type="ARBA" id="ARBA00023002"/>
    </source>
</evidence>
<dbReference type="Gene3D" id="1.10.287.4290">
    <property type="match status" value="1"/>
</dbReference>
<dbReference type="RefSeq" id="WP_377211658.1">
    <property type="nucleotide sequence ID" value="NZ_JBHTJV010000003.1"/>
</dbReference>
<accession>A0ABW3FBH7</accession>
<dbReference type="PANTHER" id="PTHR45024:SF2">
    <property type="entry name" value="SCP2 DOMAIN-CONTAINING PROTEIN"/>
    <property type="match status" value="1"/>
</dbReference>